<name>A0ACB8EPQ1_9SAUR</name>
<dbReference type="EMBL" id="CM037620">
    <property type="protein sequence ID" value="KAH7994333.1"/>
    <property type="molecule type" value="Genomic_DNA"/>
</dbReference>
<organism evidence="1 2">
    <name type="scientific">Sphaerodactylus townsendi</name>
    <dbReference type="NCBI Taxonomy" id="933632"/>
    <lineage>
        <taxon>Eukaryota</taxon>
        <taxon>Metazoa</taxon>
        <taxon>Chordata</taxon>
        <taxon>Craniata</taxon>
        <taxon>Vertebrata</taxon>
        <taxon>Euteleostomi</taxon>
        <taxon>Lepidosauria</taxon>
        <taxon>Squamata</taxon>
        <taxon>Bifurcata</taxon>
        <taxon>Gekkota</taxon>
        <taxon>Sphaerodactylidae</taxon>
        <taxon>Sphaerodactylus</taxon>
    </lineage>
</organism>
<accession>A0ACB8EPQ1</accession>
<gene>
    <name evidence="1" type="ORF">K3G42_002255</name>
</gene>
<sequence>MYALGRVQRPGDEAAALLENSSLGKLVAAGQLLRRPGGPGLREEKMKRLLQGPASELSVTQGHRQRLFPAEAEAEVFLCGIQGKAAAAHTPFSVGRESSAGLRPASDREMNSVELGWEGLVPGSGEPGQKNPGGHGRGSAPDGQNATALSLHPGWRGAADEGGGLSTPSKHPARTSCPPGSRDRSSDVIGYIVEELQGISRIQTEIAELQQHLALIRGSVDEVSSCVDTVLSEIEGLQGPRGLPGKASRGRRTKAPAKEPVLYFYGIPEQGGEDTRELVCGLLSKYHCLNGQLCAGITVAASGDQPTLKCPEGVGAQLDPSSSSHQKQHNRGELSLGGDVIRTEGDGQFQADSCPVPEGRAVQGTGVSPPCLTPPSLAKSSNLIAELEETVGRIVQIISGSEQTLRPSSSPPACAPDAFPGPEGSTEPEDPDRGSPWPSPEERLALAGRASGPGAEAEAASKESPSPLEGDPAGGQTPGGSETDCDVTTLELLSPEPVSFAEEAPVAEAFSSDDGAVHKLVGSGEALKDMVQIDLNEQDPANQIFRDVLENSQYFLEHSRDSADLVDMRFYTNKLGKALNHFRSALQVVFHKLETGDPDALLEGDKSCHGGPEPAPTLWSASVHSGLENVLESPPSQSSESQVMVAVGSESPGSVQGALPVVPLPLEEAPDSGLGDVLDSESSAGQPLSLDEGQQVPSSNPEQTNGGRPMSLEKVCAETIYLNKCINNFKNVLREKRQMRRKLLKEVAQEASWTSSAEELHSGTWQGWRRSLMDPAGEQRHRSP</sequence>
<keyword evidence="2" id="KW-1185">Reference proteome</keyword>
<evidence type="ECO:0000313" key="1">
    <source>
        <dbReference type="EMBL" id="KAH7994333.1"/>
    </source>
</evidence>
<comment type="caution">
    <text evidence="1">The sequence shown here is derived from an EMBL/GenBank/DDBJ whole genome shotgun (WGS) entry which is preliminary data.</text>
</comment>
<proteinExistence type="predicted"/>
<evidence type="ECO:0000313" key="2">
    <source>
        <dbReference type="Proteomes" id="UP000827872"/>
    </source>
</evidence>
<dbReference type="Proteomes" id="UP000827872">
    <property type="component" value="Linkage Group LG07"/>
</dbReference>
<protein>
    <submittedName>
        <fullName evidence="1">Uncharacterized protein</fullName>
    </submittedName>
</protein>
<reference evidence="1" key="1">
    <citation type="submission" date="2021-08" db="EMBL/GenBank/DDBJ databases">
        <title>The first chromosome-level gecko genome reveals the dynamic sex chromosomes of Neotropical dwarf geckos (Sphaerodactylidae: Sphaerodactylus).</title>
        <authorList>
            <person name="Pinto B.J."/>
            <person name="Keating S.E."/>
            <person name="Gamble T."/>
        </authorList>
    </citation>
    <scope>NUCLEOTIDE SEQUENCE</scope>
    <source>
        <strain evidence="1">TG3544</strain>
    </source>
</reference>